<feature type="transmembrane region" description="Helical" evidence="2">
    <location>
        <begin position="194"/>
        <end position="214"/>
    </location>
</feature>
<reference evidence="3" key="2">
    <citation type="submission" date="2020-09" db="EMBL/GenBank/DDBJ databases">
        <authorList>
            <person name="Kikuchi T."/>
        </authorList>
    </citation>
    <scope>NUCLEOTIDE SEQUENCE</scope>
    <source>
        <strain evidence="3">Ka4C1</strain>
    </source>
</reference>
<dbReference type="EMBL" id="CAJFCV020000004">
    <property type="protein sequence ID" value="CAG9119184.1"/>
    <property type="molecule type" value="Genomic_DNA"/>
</dbReference>
<dbReference type="PANTHER" id="PTHR31748:SF1">
    <property type="entry name" value="SERPENTINE RECEPTOR, CLASS V"/>
    <property type="match status" value="1"/>
</dbReference>
<protein>
    <submittedName>
        <fullName evidence="3">(pine wood nematode) hypothetical protein</fullName>
    </submittedName>
</protein>
<reference evidence="6" key="1">
    <citation type="submission" date="2016-11" db="UniProtKB">
        <authorList>
            <consortium name="WormBaseParasite"/>
        </authorList>
    </citation>
    <scope>IDENTIFICATION</scope>
</reference>
<dbReference type="Proteomes" id="UP000582659">
    <property type="component" value="Unassembled WGS sequence"/>
</dbReference>
<dbReference type="Proteomes" id="UP000095284">
    <property type="component" value="Unplaced"/>
</dbReference>
<feature type="transmembrane region" description="Helical" evidence="2">
    <location>
        <begin position="110"/>
        <end position="135"/>
    </location>
</feature>
<feature type="transmembrane region" description="Helical" evidence="2">
    <location>
        <begin position="160"/>
        <end position="182"/>
    </location>
</feature>
<dbReference type="SUPFAM" id="SSF81321">
    <property type="entry name" value="Family A G protein-coupled receptor-like"/>
    <property type="match status" value="1"/>
</dbReference>
<dbReference type="Proteomes" id="UP000659654">
    <property type="component" value="Unassembled WGS sequence"/>
</dbReference>
<feature type="transmembrane region" description="Helical" evidence="2">
    <location>
        <begin position="69"/>
        <end position="90"/>
    </location>
</feature>
<keyword evidence="2" id="KW-0472">Membrane</keyword>
<dbReference type="EMBL" id="CAJFDI010000004">
    <property type="protein sequence ID" value="CAD5228577.1"/>
    <property type="molecule type" value="Genomic_DNA"/>
</dbReference>
<name>A0A1I7RIY9_BURXY</name>
<dbReference type="WBParaSite" id="BXY_0067100.1">
    <property type="protein sequence ID" value="BXY_0067100.1"/>
    <property type="gene ID" value="BXY_0067100"/>
</dbReference>
<organism evidence="4 6">
    <name type="scientific">Bursaphelenchus xylophilus</name>
    <name type="common">Pinewood nematode worm</name>
    <name type="synonym">Aphelenchoides xylophilus</name>
    <dbReference type="NCBI Taxonomy" id="6326"/>
    <lineage>
        <taxon>Eukaryota</taxon>
        <taxon>Metazoa</taxon>
        <taxon>Ecdysozoa</taxon>
        <taxon>Nematoda</taxon>
        <taxon>Chromadorea</taxon>
        <taxon>Rhabditida</taxon>
        <taxon>Tylenchina</taxon>
        <taxon>Tylenchomorpha</taxon>
        <taxon>Aphelenchoidea</taxon>
        <taxon>Aphelenchoididae</taxon>
        <taxon>Bursaphelenchus</taxon>
    </lineage>
</organism>
<evidence type="ECO:0000313" key="4">
    <source>
        <dbReference type="Proteomes" id="UP000095284"/>
    </source>
</evidence>
<dbReference type="Pfam" id="PF10323">
    <property type="entry name" value="7TM_GPCR_Srv"/>
    <property type="match status" value="1"/>
</dbReference>
<evidence type="ECO:0000313" key="5">
    <source>
        <dbReference type="Proteomes" id="UP000659654"/>
    </source>
</evidence>
<keyword evidence="2" id="KW-0812">Transmembrane</keyword>
<sequence length="266" mass="30697">MYLLYQPPKWGFMLDFYQDHGKIIMYTSFYISWAFGPYQAFLTTMLAVNRYTSILNEELYRKIFYRKRTWYWMGGFLCYTATFACLIFLSPAVYVPNEFNGLTQKLTSNILLGGMFLSTGTIMFGCCIGIGYMYFEVFNELRSVDSVMLNRRQFQRKPEINLLLISVVVCVIFFFSACYIVSKSLFGFDRGATMYNLVNTICSCANPYLLVGFSDNVRQRFSAMFCCDKINCQCCLKIDERPVTPTNNQYSSGVHSNGYGPDQTVV</sequence>
<dbReference type="AlphaFoldDB" id="A0A1I7RIY9"/>
<accession>A0A1I7RIY9</accession>
<evidence type="ECO:0000313" key="3">
    <source>
        <dbReference type="EMBL" id="CAD5228577.1"/>
    </source>
</evidence>
<gene>
    <name evidence="3" type="ORF">BXYJ_LOCUS10514</name>
</gene>
<feature type="region of interest" description="Disordered" evidence="1">
    <location>
        <begin position="247"/>
        <end position="266"/>
    </location>
</feature>
<dbReference type="Gene3D" id="1.20.1070.10">
    <property type="entry name" value="Rhodopsin 7-helix transmembrane proteins"/>
    <property type="match status" value="1"/>
</dbReference>
<proteinExistence type="predicted"/>
<feature type="transmembrane region" description="Helical" evidence="2">
    <location>
        <begin position="23"/>
        <end position="48"/>
    </location>
</feature>
<evidence type="ECO:0000256" key="2">
    <source>
        <dbReference type="SAM" id="Phobius"/>
    </source>
</evidence>
<evidence type="ECO:0000256" key="1">
    <source>
        <dbReference type="SAM" id="MobiDB-lite"/>
    </source>
</evidence>
<dbReference type="PANTHER" id="PTHR31748">
    <property type="entry name" value="SERPENTINE RECEPTOR, CLASS V"/>
    <property type="match status" value="1"/>
</dbReference>
<keyword evidence="5" id="KW-1185">Reference proteome</keyword>
<dbReference type="InterPro" id="IPR019426">
    <property type="entry name" value="7TM_GPCR_serpentine_rcpt_Srv"/>
</dbReference>
<evidence type="ECO:0000313" key="6">
    <source>
        <dbReference type="WBParaSite" id="BXY_0067100.1"/>
    </source>
</evidence>
<keyword evidence="2" id="KW-1133">Transmembrane helix</keyword>